<dbReference type="Proteomes" id="UP000176576">
    <property type="component" value="Unassembled WGS sequence"/>
</dbReference>
<proteinExistence type="predicted"/>
<dbReference type="Pfam" id="PF01182">
    <property type="entry name" value="Glucosamine_iso"/>
    <property type="match status" value="1"/>
</dbReference>
<dbReference type="Gene3D" id="3.40.50.1360">
    <property type="match status" value="1"/>
</dbReference>
<dbReference type="InterPro" id="IPR006148">
    <property type="entry name" value="Glc/Gal-6P_isomerase"/>
</dbReference>
<evidence type="ECO:0000313" key="2">
    <source>
        <dbReference type="EMBL" id="OGZ46613.1"/>
    </source>
</evidence>
<reference evidence="2 3" key="1">
    <citation type="journal article" date="2016" name="Nat. Commun.">
        <title>Thousands of microbial genomes shed light on interconnected biogeochemical processes in an aquifer system.</title>
        <authorList>
            <person name="Anantharaman K."/>
            <person name="Brown C.T."/>
            <person name="Hug L.A."/>
            <person name="Sharon I."/>
            <person name="Castelle C.J."/>
            <person name="Probst A.J."/>
            <person name="Thomas B.C."/>
            <person name="Singh A."/>
            <person name="Wilkins M.J."/>
            <person name="Karaoz U."/>
            <person name="Brodie E.L."/>
            <person name="Williams K.H."/>
            <person name="Hubbard S.S."/>
            <person name="Banfield J.F."/>
        </authorList>
    </citation>
    <scope>NUCLEOTIDE SEQUENCE [LARGE SCALE GENOMIC DNA]</scope>
</reference>
<protein>
    <recommendedName>
        <fullName evidence="1">Glucosamine/galactosamine-6-phosphate isomerase domain-containing protein</fullName>
    </recommendedName>
</protein>
<feature type="domain" description="Glucosamine/galactosamine-6-phosphate isomerase" evidence="1">
    <location>
        <begin position="10"/>
        <end position="227"/>
    </location>
</feature>
<accession>A0A1G2G8V3</accession>
<dbReference type="GO" id="GO:0005975">
    <property type="term" value="P:carbohydrate metabolic process"/>
    <property type="evidence" value="ECO:0007669"/>
    <property type="project" value="InterPro"/>
</dbReference>
<dbReference type="SUPFAM" id="SSF100950">
    <property type="entry name" value="NagB/RpiA/CoA transferase-like"/>
    <property type="match status" value="1"/>
</dbReference>
<comment type="caution">
    <text evidence="2">The sequence shown here is derived from an EMBL/GenBank/DDBJ whole genome shotgun (WGS) entry which is preliminary data.</text>
</comment>
<organism evidence="2 3">
    <name type="scientific">Candidatus Ryanbacteria bacterium RIFCSPHIGHO2_02_FULL_45_13b</name>
    <dbReference type="NCBI Taxonomy" id="1802117"/>
    <lineage>
        <taxon>Bacteria</taxon>
        <taxon>Candidatus Ryaniibacteriota</taxon>
    </lineage>
</organism>
<evidence type="ECO:0000259" key="1">
    <source>
        <dbReference type="Pfam" id="PF01182"/>
    </source>
</evidence>
<dbReference type="InterPro" id="IPR037171">
    <property type="entry name" value="NagB/RpiA_transferase-like"/>
</dbReference>
<dbReference type="EMBL" id="MHNN01000007">
    <property type="protein sequence ID" value="OGZ46613.1"/>
    <property type="molecule type" value="Genomic_DNA"/>
</dbReference>
<dbReference type="AlphaFoldDB" id="A0A1G2G8V3"/>
<dbReference type="STRING" id="1802117.A3J54_01080"/>
<sequence length="243" mass="27230">MQVTQCSSVKEAQARAGESLRALLMDAKSHSQPVLLLLSGGSAFSLLDAIHKDVLGVHVTIGVLDERFNKDEFINNFAQFTRTVFYSDAFVAGVTFIDTRVGENETQDLLVTRFEKALHDWVESHTDGVVMTTMGVGVDGHTAGIMPFPEHTTRFRQLFEDEKKWVVAYDAGDKNPYPLRVTVTMSFLRTRVNHTIVYVVGEEKKTVIEHIFSTEGSLPQTPARIFHDMKDVYVFTSSVSQEP</sequence>
<name>A0A1G2G8V3_9BACT</name>
<evidence type="ECO:0000313" key="3">
    <source>
        <dbReference type="Proteomes" id="UP000176576"/>
    </source>
</evidence>
<gene>
    <name evidence="2" type="ORF">A3J54_01080</name>
</gene>